<name>A0A1F7YG86_9BACT</name>
<evidence type="ECO:0000256" key="1">
    <source>
        <dbReference type="ARBA" id="ARBA00022801"/>
    </source>
</evidence>
<gene>
    <name evidence="4" type="ORF">A2628_03875</name>
</gene>
<sequence>MRGEHKVVILSPFAKNHNREIEGGSEEHFASEGFHSRQSEGRRYPERKLEGDLSPIERFAYGFLRYLGASLLGFVFLYMFFIYQPVLTDEINYYAKSGNNIETQSVVPDPIYAQEREKIKEEAESYGISSSFSIGIPKIQAYSNILPNIDPANSDEYISALSKGVAHARGTYFPGQGKGIYLFSHSTNSPLSVARYNAVFYLLDKLEANDRIILYFSDNKYIYEVTERYITPASDTSYLTNNYNKETLILQTCNPPGTTWKRLIIIAKPVDK</sequence>
<protein>
    <recommendedName>
        <fullName evidence="6">Sortase</fullName>
    </recommendedName>
</protein>
<keyword evidence="1" id="KW-0378">Hydrolase</keyword>
<dbReference type="Pfam" id="PF04203">
    <property type="entry name" value="Sortase"/>
    <property type="match status" value="1"/>
</dbReference>
<evidence type="ECO:0000256" key="2">
    <source>
        <dbReference type="SAM" id="MobiDB-lite"/>
    </source>
</evidence>
<dbReference type="InterPro" id="IPR023365">
    <property type="entry name" value="Sortase_dom-sf"/>
</dbReference>
<dbReference type="GO" id="GO:0016787">
    <property type="term" value="F:hydrolase activity"/>
    <property type="evidence" value="ECO:0007669"/>
    <property type="project" value="UniProtKB-KW"/>
</dbReference>
<feature type="region of interest" description="Disordered" evidence="2">
    <location>
        <begin position="21"/>
        <end position="46"/>
    </location>
</feature>
<evidence type="ECO:0000256" key="3">
    <source>
        <dbReference type="SAM" id="Phobius"/>
    </source>
</evidence>
<keyword evidence="3" id="KW-0472">Membrane</keyword>
<keyword evidence="3" id="KW-1133">Transmembrane helix</keyword>
<dbReference type="InterPro" id="IPR005754">
    <property type="entry name" value="Sortase"/>
</dbReference>
<organism evidence="4 5">
    <name type="scientific">Candidatus Woesebacteria bacterium RIFCSPHIGHO2_01_FULL_40_22</name>
    <dbReference type="NCBI Taxonomy" id="1802499"/>
    <lineage>
        <taxon>Bacteria</taxon>
        <taxon>Candidatus Woeseibacteriota</taxon>
    </lineage>
</organism>
<evidence type="ECO:0000313" key="5">
    <source>
        <dbReference type="Proteomes" id="UP000179221"/>
    </source>
</evidence>
<dbReference type="InterPro" id="IPR042003">
    <property type="entry name" value="Sortase_E"/>
</dbReference>
<evidence type="ECO:0000313" key="4">
    <source>
        <dbReference type="EMBL" id="OGM26313.1"/>
    </source>
</evidence>
<dbReference type="Proteomes" id="UP000179221">
    <property type="component" value="Unassembled WGS sequence"/>
</dbReference>
<dbReference type="Gene3D" id="2.40.260.10">
    <property type="entry name" value="Sortase"/>
    <property type="match status" value="1"/>
</dbReference>
<feature type="transmembrane region" description="Helical" evidence="3">
    <location>
        <begin position="63"/>
        <end position="83"/>
    </location>
</feature>
<dbReference type="CDD" id="cd05830">
    <property type="entry name" value="Sortase_E"/>
    <property type="match status" value="1"/>
</dbReference>
<keyword evidence="3" id="KW-0812">Transmembrane</keyword>
<accession>A0A1F7YG86</accession>
<reference evidence="4 5" key="1">
    <citation type="journal article" date="2016" name="Nat. Commun.">
        <title>Thousands of microbial genomes shed light on interconnected biogeochemical processes in an aquifer system.</title>
        <authorList>
            <person name="Anantharaman K."/>
            <person name="Brown C.T."/>
            <person name="Hug L.A."/>
            <person name="Sharon I."/>
            <person name="Castelle C.J."/>
            <person name="Probst A.J."/>
            <person name="Thomas B.C."/>
            <person name="Singh A."/>
            <person name="Wilkins M.J."/>
            <person name="Karaoz U."/>
            <person name="Brodie E.L."/>
            <person name="Williams K.H."/>
            <person name="Hubbard S.S."/>
            <person name="Banfield J.F."/>
        </authorList>
    </citation>
    <scope>NUCLEOTIDE SEQUENCE [LARGE SCALE GENOMIC DNA]</scope>
</reference>
<dbReference type="SUPFAM" id="SSF63817">
    <property type="entry name" value="Sortase"/>
    <property type="match status" value="1"/>
</dbReference>
<evidence type="ECO:0008006" key="6">
    <source>
        <dbReference type="Google" id="ProtNLM"/>
    </source>
</evidence>
<comment type="caution">
    <text evidence="4">The sequence shown here is derived from an EMBL/GenBank/DDBJ whole genome shotgun (WGS) entry which is preliminary data.</text>
</comment>
<proteinExistence type="predicted"/>
<dbReference type="NCBIfam" id="TIGR01076">
    <property type="entry name" value="sortase_fam"/>
    <property type="match status" value="1"/>
</dbReference>
<dbReference type="AlphaFoldDB" id="A0A1F7YG86"/>
<dbReference type="EMBL" id="MGGL01000014">
    <property type="protein sequence ID" value="OGM26313.1"/>
    <property type="molecule type" value="Genomic_DNA"/>
</dbReference>